<protein>
    <submittedName>
        <fullName evidence="2">Uncharacterized protein</fullName>
    </submittedName>
</protein>
<feature type="region of interest" description="Disordered" evidence="1">
    <location>
        <begin position="410"/>
        <end position="440"/>
    </location>
</feature>
<evidence type="ECO:0000313" key="3">
    <source>
        <dbReference type="Proteomes" id="UP000719412"/>
    </source>
</evidence>
<name>A0A8J6HFG0_TENMO</name>
<evidence type="ECO:0000313" key="2">
    <source>
        <dbReference type="EMBL" id="KAH0813661.1"/>
    </source>
</evidence>
<organism evidence="2 3">
    <name type="scientific">Tenebrio molitor</name>
    <name type="common">Yellow mealworm beetle</name>
    <dbReference type="NCBI Taxonomy" id="7067"/>
    <lineage>
        <taxon>Eukaryota</taxon>
        <taxon>Metazoa</taxon>
        <taxon>Ecdysozoa</taxon>
        <taxon>Arthropoda</taxon>
        <taxon>Hexapoda</taxon>
        <taxon>Insecta</taxon>
        <taxon>Pterygota</taxon>
        <taxon>Neoptera</taxon>
        <taxon>Endopterygota</taxon>
        <taxon>Coleoptera</taxon>
        <taxon>Polyphaga</taxon>
        <taxon>Cucujiformia</taxon>
        <taxon>Tenebrionidae</taxon>
        <taxon>Tenebrio</taxon>
    </lineage>
</organism>
<gene>
    <name evidence="2" type="ORF">GEV33_009132</name>
</gene>
<feature type="compositionally biased region" description="Polar residues" evidence="1">
    <location>
        <begin position="417"/>
        <end position="440"/>
    </location>
</feature>
<reference evidence="2" key="1">
    <citation type="journal article" date="2020" name="J Insects Food Feed">
        <title>The yellow mealworm (Tenebrio molitor) genome: a resource for the emerging insects as food and feed industry.</title>
        <authorList>
            <person name="Eriksson T."/>
            <person name="Andere A."/>
            <person name="Kelstrup H."/>
            <person name="Emery V."/>
            <person name="Picard C."/>
        </authorList>
    </citation>
    <scope>NUCLEOTIDE SEQUENCE</scope>
    <source>
        <strain evidence="2">Stoneville</strain>
        <tissue evidence="2">Whole head</tissue>
    </source>
</reference>
<keyword evidence="3" id="KW-1185">Reference proteome</keyword>
<dbReference type="AlphaFoldDB" id="A0A8J6HFG0"/>
<comment type="caution">
    <text evidence="2">The sequence shown here is derived from an EMBL/GenBank/DDBJ whole genome shotgun (WGS) entry which is preliminary data.</text>
</comment>
<dbReference type="Proteomes" id="UP000719412">
    <property type="component" value="Unassembled WGS sequence"/>
</dbReference>
<proteinExistence type="predicted"/>
<reference evidence="2" key="2">
    <citation type="submission" date="2021-08" db="EMBL/GenBank/DDBJ databases">
        <authorList>
            <person name="Eriksson T."/>
        </authorList>
    </citation>
    <scope>NUCLEOTIDE SEQUENCE</scope>
    <source>
        <strain evidence="2">Stoneville</strain>
        <tissue evidence="2">Whole head</tissue>
    </source>
</reference>
<sequence length="440" mass="49086">MRCKNEENGAIHGERARSRYYLFDGIVESALGVETDVFAHARPELPRVLDLGVPPRDRKRKIFLRRRVRMNNRSPSSSIPDMAMTKILNWIGSSGKCESSACAVDGPMNNSVRKSVEKLAKSLKSNIRIDVANRTFKAVIALARHPLRLSFFCAAPFVRRANKKKTATNLLSKERTVVKSRLFNGAASCSLITLTLGVILAEAGPVDLRASSRRYRPRGDLNDWHGEPVPIKHWNNASDHTTPADICATETLKNQPEYRYNNTTVTVHFERPGSTDSSAGPGGVPRCNDAFHLPRRWLHPLQNDQTAESASGAMRFLPAAAFCVGARCALEIRTFFRACTTIRLMVNRRSLKLNSFPVDDSATFVARFIDVINFNMERDDQHKNRVLDSDATRPAAPDDFLADSEILHQTDDLRTPSFASKSCTQSSTPERSPPLQNTPK</sequence>
<dbReference type="EMBL" id="JABDTM020025061">
    <property type="protein sequence ID" value="KAH0813661.1"/>
    <property type="molecule type" value="Genomic_DNA"/>
</dbReference>
<evidence type="ECO:0000256" key="1">
    <source>
        <dbReference type="SAM" id="MobiDB-lite"/>
    </source>
</evidence>
<accession>A0A8J6HFG0</accession>